<proteinExistence type="predicted"/>
<feature type="region of interest" description="Disordered" evidence="1">
    <location>
        <begin position="60"/>
        <end position="99"/>
    </location>
</feature>
<dbReference type="AlphaFoldDB" id="A0A0D7A919"/>
<dbReference type="Proteomes" id="UP000054144">
    <property type="component" value="Unassembled WGS sequence"/>
</dbReference>
<evidence type="ECO:0000313" key="2">
    <source>
        <dbReference type="EMBL" id="KIY46411.1"/>
    </source>
</evidence>
<sequence>MFLSVGDIIAIKNEAGKLIDLFRRIKNAPKEFRECRSEVELFEDVLAQVEPIINQHIGRRSPLLQDRPSAPSDLPTGRKSTKLVKHRQTPLAPSRSTPSSLTQLLIRDNYSQQVGNDPIDVIFAAVRSCATLVRDIHVLLQRRSKLGKQNGTGAGEIIWHSFRWATSTKAKFDDMWKRLRSARESAVHAIEIAHFAMTAQIYRQLAPGPFAAVQSFHFDGLNSEFASLSTLVVSPSLPLLPRHSWQALESDELPVTVRDFVGRNFPIPVHLVATIEVWGDFFNLKTTLRMYFNQHPAHSYKTGRAPRHFEALKRMADGTLDTVGFRLPKADTSDASKRELDVQPGMRIDLSTIFLWGYLQRYEDKNTLEIRYFSFVCPKCDMQLFDERTNPEQIQKNIKELNHNCKHCDFPIFMEGIVQAWVNMMVRHRPAGERDTTHVVIFSQHRAVEFDEGGYDPHSNILTLEASNLDAKAEKPLFADILLPRRSARSTASKS</sequence>
<protein>
    <submittedName>
        <fullName evidence="2">Uncharacterized protein</fullName>
    </submittedName>
</protein>
<keyword evidence="3" id="KW-1185">Reference proteome</keyword>
<gene>
    <name evidence="2" type="ORF">FISHEDRAFT_75661</name>
</gene>
<organism evidence="2 3">
    <name type="scientific">Fistulina hepatica ATCC 64428</name>
    <dbReference type="NCBI Taxonomy" id="1128425"/>
    <lineage>
        <taxon>Eukaryota</taxon>
        <taxon>Fungi</taxon>
        <taxon>Dikarya</taxon>
        <taxon>Basidiomycota</taxon>
        <taxon>Agaricomycotina</taxon>
        <taxon>Agaricomycetes</taxon>
        <taxon>Agaricomycetidae</taxon>
        <taxon>Agaricales</taxon>
        <taxon>Fistulinaceae</taxon>
        <taxon>Fistulina</taxon>
    </lineage>
</organism>
<name>A0A0D7A919_9AGAR</name>
<evidence type="ECO:0000313" key="3">
    <source>
        <dbReference type="Proteomes" id="UP000054144"/>
    </source>
</evidence>
<reference evidence="2 3" key="1">
    <citation type="journal article" date="2015" name="Fungal Genet. Biol.">
        <title>Evolution of novel wood decay mechanisms in Agaricales revealed by the genome sequences of Fistulina hepatica and Cylindrobasidium torrendii.</title>
        <authorList>
            <person name="Floudas D."/>
            <person name="Held B.W."/>
            <person name="Riley R."/>
            <person name="Nagy L.G."/>
            <person name="Koehler G."/>
            <person name="Ransdell A.S."/>
            <person name="Younus H."/>
            <person name="Chow J."/>
            <person name="Chiniquy J."/>
            <person name="Lipzen A."/>
            <person name="Tritt A."/>
            <person name="Sun H."/>
            <person name="Haridas S."/>
            <person name="LaButti K."/>
            <person name="Ohm R.A."/>
            <person name="Kues U."/>
            <person name="Blanchette R.A."/>
            <person name="Grigoriev I.V."/>
            <person name="Minto R.E."/>
            <person name="Hibbett D.S."/>
        </authorList>
    </citation>
    <scope>NUCLEOTIDE SEQUENCE [LARGE SCALE GENOMIC DNA]</scope>
    <source>
        <strain evidence="2 3">ATCC 64428</strain>
    </source>
</reference>
<dbReference type="EMBL" id="KN882033">
    <property type="protein sequence ID" value="KIY46411.1"/>
    <property type="molecule type" value="Genomic_DNA"/>
</dbReference>
<feature type="compositionally biased region" description="Basic residues" evidence="1">
    <location>
        <begin position="79"/>
        <end position="88"/>
    </location>
</feature>
<accession>A0A0D7A919</accession>
<evidence type="ECO:0000256" key="1">
    <source>
        <dbReference type="SAM" id="MobiDB-lite"/>
    </source>
</evidence>